<keyword evidence="1" id="KW-0175">Coiled coil</keyword>
<dbReference type="EMBL" id="HE573027">
    <property type="protein sequence ID" value="CCC53818.1"/>
    <property type="molecule type" value="Genomic_DNA"/>
</dbReference>
<sequence length="286" mass="32549">MSSGRARPVSSQAAAPAGRFGDGDWRSTMRVFREEVQRLREENEAFRATRGELSAAWSRVLEGMDFFSGEFKSLQGSVVSLLEEERRKVADTQGEISNLLLKVKALEEKCSSEAIEISRLTDLVEVEKERNNAVVSLFEEKLAEKEDQYQTELGIREKQIEELQKTLEDKCGAYEISLAEMKSTLDFDRIRWERQKEAYEAEIARLMLYAGKQEHSQRVSSESAKESALHCSENSSFVTLQVPLEDSGRSATKKSRLEIARQQRRFQECKKDPTPVASLNILSEPK</sequence>
<name>G0UDA7_TRYVY</name>
<reference evidence="3" key="1">
    <citation type="journal article" date="2012" name="Proc. Natl. Acad. Sci. U.S.A.">
        <title>Antigenic diversity is generated by distinct evolutionary mechanisms in African trypanosome species.</title>
        <authorList>
            <person name="Jackson A.P."/>
            <person name="Berry A."/>
            <person name="Aslett M."/>
            <person name="Allison H.C."/>
            <person name="Burton P."/>
            <person name="Vavrova-Anderson J."/>
            <person name="Brown R."/>
            <person name="Browne H."/>
            <person name="Corton N."/>
            <person name="Hauser H."/>
            <person name="Gamble J."/>
            <person name="Gilderthorp R."/>
            <person name="Marcello L."/>
            <person name="McQuillan J."/>
            <person name="Otto T.D."/>
            <person name="Quail M.A."/>
            <person name="Sanders M.J."/>
            <person name="van Tonder A."/>
            <person name="Ginger M.L."/>
            <person name="Field M.C."/>
            <person name="Barry J.D."/>
            <person name="Hertz-Fowler C."/>
            <person name="Berriman M."/>
        </authorList>
    </citation>
    <scope>NUCLEOTIDE SEQUENCE</scope>
    <source>
        <strain evidence="3">Y486</strain>
    </source>
</reference>
<feature type="coiled-coil region" evidence="1">
    <location>
        <begin position="82"/>
        <end position="109"/>
    </location>
</feature>
<dbReference type="VEuPathDB" id="TriTrypDB:TvY486_1113020"/>
<evidence type="ECO:0000256" key="2">
    <source>
        <dbReference type="SAM" id="MobiDB-lite"/>
    </source>
</evidence>
<dbReference type="OMA" id="RIRWERQ"/>
<proteinExistence type="predicted"/>
<gene>
    <name evidence="3" type="ORF">TVY486_1113020</name>
</gene>
<accession>G0UDA7</accession>
<organism evidence="3">
    <name type="scientific">Trypanosoma vivax (strain Y486)</name>
    <dbReference type="NCBI Taxonomy" id="1055687"/>
    <lineage>
        <taxon>Eukaryota</taxon>
        <taxon>Discoba</taxon>
        <taxon>Euglenozoa</taxon>
        <taxon>Kinetoplastea</taxon>
        <taxon>Metakinetoplastina</taxon>
        <taxon>Trypanosomatida</taxon>
        <taxon>Trypanosomatidae</taxon>
        <taxon>Trypanosoma</taxon>
        <taxon>Duttonella</taxon>
    </lineage>
</organism>
<feature type="coiled-coil region" evidence="1">
    <location>
        <begin position="29"/>
        <end position="56"/>
    </location>
</feature>
<feature type="region of interest" description="Disordered" evidence="2">
    <location>
        <begin position="1"/>
        <end position="24"/>
    </location>
</feature>
<evidence type="ECO:0000256" key="1">
    <source>
        <dbReference type="SAM" id="Coils"/>
    </source>
</evidence>
<protein>
    <submittedName>
        <fullName evidence="3">Uncharacterized protein</fullName>
    </submittedName>
</protein>
<dbReference type="AlphaFoldDB" id="G0UDA7"/>
<feature type="compositionally biased region" description="Polar residues" evidence="2">
    <location>
        <begin position="1"/>
        <end position="13"/>
    </location>
</feature>
<evidence type="ECO:0000313" key="3">
    <source>
        <dbReference type="EMBL" id="CCC53818.1"/>
    </source>
</evidence>